<sequence length="206" mass="24024">MDRLERTVDYMFPRSPVQDLQGDSDFVPGLPPFTGRDFSFHVQEVHPIDPDFCIRYSRNQIIQSDAGVFINSFHENRPDIPVLFTLERRKKRVDQAIDHQEHILRDERECIQNGLLVLKENGLLPLKGTSRIIDFVPGLPPIAGRDFTLQIQEVHPLDDFSIMYSRSQIIQTDAWVFMNSFHELKDLWSIGRLAFACHRVQICHNR</sequence>
<dbReference type="HOGENOM" id="CLU_1333896_0_0_1"/>
<dbReference type="Gramene" id="EFJ07493">
    <property type="protein sequence ID" value="EFJ07493"/>
    <property type="gene ID" value="SELMODRAFT_429726"/>
</dbReference>
<evidence type="ECO:0000313" key="1">
    <source>
        <dbReference type="EMBL" id="EFJ07493.1"/>
    </source>
</evidence>
<evidence type="ECO:0000313" key="2">
    <source>
        <dbReference type="Proteomes" id="UP000001514"/>
    </source>
</evidence>
<dbReference type="InParanoid" id="D8T739"/>
<reference evidence="1 2" key="1">
    <citation type="journal article" date="2011" name="Science">
        <title>The Selaginella genome identifies genetic changes associated with the evolution of vascular plants.</title>
        <authorList>
            <person name="Banks J.A."/>
            <person name="Nishiyama T."/>
            <person name="Hasebe M."/>
            <person name="Bowman J.L."/>
            <person name="Gribskov M."/>
            <person name="dePamphilis C."/>
            <person name="Albert V.A."/>
            <person name="Aono N."/>
            <person name="Aoyama T."/>
            <person name="Ambrose B.A."/>
            <person name="Ashton N.W."/>
            <person name="Axtell M.J."/>
            <person name="Barker E."/>
            <person name="Barker M.S."/>
            <person name="Bennetzen J.L."/>
            <person name="Bonawitz N.D."/>
            <person name="Chapple C."/>
            <person name="Cheng C."/>
            <person name="Correa L.G."/>
            <person name="Dacre M."/>
            <person name="DeBarry J."/>
            <person name="Dreyer I."/>
            <person name="Elias M."/>
            <person name="Engstrom E.M."/>
            <person name="Estelle M."/>
            <person name="Feng L."/>
            <person name="Finet C."/>
            <person name="Floyd S.K."/>
            <person name="Frommer W.B."/>
            <person name="Fujita T."/>
            <person name="Gramzow L."/>
            <person name="Gutensohn M."/>
            <person name="Harholt J."/>
            <person name="Hattori M."/>
            <person name="Heyl A."/>
            <person name="Hirai T."/>
            <person name="Hiwatashi Y."/>
            <person name="Ishikawa M."/>
            <person name="Iwata M."/>
            <person name="Karol K.G."/>
            <person name="Koehler B."/>
            <person name="Kolukisaoglu U."/>
            <person name="Kubo M."/>
            <person name="Kurata T."/>
            <person name="Lalonde S."/>
            <person name="Li K."/>
            <person name="Li Y."/>
            <person name="Litt A."/>
            <person name="Lyons E."/>
            <person name="Manning G."/>
            <person name="Maruyama T."/>
            <person name="Michael T.P."/>
            <person name="Mikami K."/>
            <person name="Miyazaki S."/>
            <person name="Morinaga S."/>
            <person name="Murata T."/>
            <person name="Mueller-Roeber B."/>
            <person name="Nelson D.R."/>
            <person name="Obara M."/>
            <person name="Oguri Y."/>
            <person name="Olmstead R.G."/>
            <person name="Onodera N."/>
            <person name="Petersen B.L."/>
            <person name="Pils B."/>
            <person name="Prigge M."/>
            <person name="Rensing S.A."/>
            <person name="Riano-Pachon D.M."/>
            <person name="Roberts A.W."/>
            <person name="Sato Y."/>
            <person name="Scheller H.V."/>
            <person name="Schulz B."/>
            <person name="Schulz C."/>
            <person name="Shakirov E.V."/>
            <person name="Shibagaki N."/>
            <person name="Shinohara N."/>
            <person name="Shippen D.E."/>
            <person name="Soerensen I."/>
            <person name="Sotooka R."/>
            <person name="Sugimoto N."/>
            <person name="Sugita M."/>
            <person name="Sumikawa N."/>
            <person name="Tanurdzic M."/>
            <person name="Theissen G."/>
            <person name="Ulvskov P."/>
            <person name="Wakazuki S."/>
            <person name="Weng J.K."/>
            <person name="Willats W.W."/>
            <person name="Wipf D."/>
            <person name="Wolf P.G."/>
            <person name="Yang L."/>
            <person name="Zimmer A.D."/>
            <person name="Zhu Q."/>
            <person name="Mitros T."/>
            <person name="Hellsten U."/>
            <person name="Loque D."/>
            <person name="Otillar R."/>
            <person name="Salamov A."/>
            <person name="Schmutz J."/>
            <person name="Shapiro H."/>
            <person name="Lindquist E."/>
            <person name="Lucas S."/>
            <person name="Rokhsar D."/>
            <person name="Grigoriev I.V."/>
        </authorList>
    </citation>
    <scope>NUCLEOTIDE SEQUENCE [LARGE SCALE GENOMIC DNA]</scope>
</reference>
<proteinExistence type="predicted"/>
<dbReference type="AlphaFoldDB" id="D8T739"/>
<keyword evidence="2" id="KW-1185">Reference proteome</keyword>
<protein>
    <submittedName>
        <fullName evidence="1">Uncharacterized protein</fullName>
    </submittedName>
</protein>
<gene>
    <name evidence="1" type="ORF">SELMODRAFT_429726</name>
</gene>
<dbReference type="KEGG" id="smo:SELMODRAFT_429726"/>
<name>D8T739_SELML</name>
<organism evidence="2">
    <name type="scientific">Selaginella moellendorffii</name>
    <name type="common">Spikemoss</name>
    <dbReference type="NCBI Taxonomy" id="88036"/>
    <lineage>
        <taxon>Eukaryota</taxon>
        <taxon>Viridiplantae</taxon>
        <taxon>Streptophyta</taxon>
        <taxon>Embryophyta</taxon>
        <taxon>Tracheophyta</taxon>
        <taxon>Lycopodiopsida</taxon>
        <taxon>Selaginellales</taxon>
        <taxon>Selaginellaceae</taxon>
        <taxon>Selaginella</taxon>
    </lineage>
</organism>
<accession>D8T739</accession>
<dbReference type="EMBL" id="GL377684">
    <property type="protein sequence ID" value="EFJ07493.1"/>
    <property type="molecule type" value="Genomic_DNA"/>
</dbReference>
<dbReference type="Proteomes" id="UP000001514">
    <property type="component" value="Unassembled WGS sequence"/>
</dbReference>